<dbReference type="Gene3D" id="3.40.50.10490">
    <property type="entry name" value="Glucose-6-phosphate isomerase like protein, domain 1"/>
    <property type="match status" value="3"/>
</dbReference>
<dbReference type="Proteomes" id="UP000727506">
    <property type="component" value="Unassembled WGS sequence"/>
</dbReference>
<dbReference type="InterPro" id="IPR001672">
    <property type="entry name" value="G6P_Isomerase"/>
</dbReference>
<name>A0A943YXD0_9ACTN</name>
<proteinExistence type="predicted"/>
<dbReference type="GO" id="GO:0004347">
    <property type="term" value="F:glucose-6-phosphate isomerase activity"/>
    <property type="evidence" value="ECO:0007669"/>
    <property type="project" value="InterPro"/>
</dbReference>
<evidence type="ECO:0000313" key="5">
    <source>
        <dbReference type="Proteomes" id="UP000727506"/>
    </source>
</evidence>
<dbReference type="GO" id="GO:0048029">
    <property type="term" value="F:monosaccharide binding"/>
    <property type="evidence" value="ECO:0007669"/>
    <property type="project" value="TreeGrafter"/>
</dbReference>
<dbReference type="GO" id="GO:0006094">
    <property type="term" value="P:gluconeogenesis"/>
    <property type="evidence" value="ECO:0007669"/>
    <property type="project" value="UniProtKB-KW"/>
</dbReference>
<gene>
    <name evidence="4" type="ORF">KH142_01075</name>
</gene>
<dbReference type="GO" id="GO:0005829">
    <property type="term" value="C:cytosol"/>
    <property type="evidence" value="ECO:0007669"/>
    <property type="project" value="TreeGrafter"/>
</dbReference>
<keyword evidence="1" id="KW-0312">Gluconeogenesis</keyword>
<dbReference type="PANTHER" id="PTHR11469">
    <property type="entry name" value="GLUCOSE-6-PHOSPHATE ISOMERASE"/>
    <property type="match status" value="1"/>
</dbReference>
<evidence type="ECO:0000256" key="2">
    <source>
        <dbReference type="ARBA" id="ARBA00023152"/>
    </source>
</evidence>
<accession>A0A943YXD0</accession>
<evidence type="ECO:0000256" key="3">
    <source>
        <dbReference type="ARBA" id="ARBA00023235"/>
    </source>
</evidence>
<dbReference type="AlphaFoldDB" id="A0A943YXD0"/>
<dbReference type="PANTHER" id="PTHR11469:SF1">
    <property type="entry name" value="GLUCOSE-6-PHOSPHATE ISOMERASE"/>
    <property type="match status" value="1"/>
</dbReference>
<dbReference type="SUPFAM" id="SSF53697">
    <property type="entry name" value="SIS domain"/>
    <property type="match status" value="1"/>
</dbReference>
<evidence type="ECO:0000256" key="1">
    <source>
        <dbReference type="ARBA" id="ARBA00022432"/>
    </source>
</evidence>
<dbReference type="Pfam" id="PF00342">
    <property type="entry name" value="PGI"/>
    <property type="match status" value="1"/>
</dbReference>
<organism evidence="4 5">
    <name type="scientific">Slackia piriformis</name>
    <dbReference type="NCBI Taxonomy" id="626934"/>
    <lineage>
        <taxon>Bacteria</taxon>
        <taxon>Bacillati</taxon>
        <taxon>Actinomycetota</taxon>
        <taxon>Coriobacteriia</taxon>
        <taxon>Eggerthellales</taxon>
        <taxon>Eggerthellaceae</taxon>
        <taxon>Slackia</taxon>
    </lineage>
</organism>
<keyword evidence="2" id="KW-0324">Glycolysis</keyword>
<dbReference type="EMBL" id="JAGZSV010000008">
    <property type="protein sequence ID" value="MBS6940081.1"/>
    <property type="molecule type" value="Genomic_DNA"/>
</dbReference>
<reference evidence="4" key="1">
    <citation type="submission" date="2021-02" db="EMBL/GenBank/DDBJ databases">
        <title>Infant gut strain persistence is associated with maternal origin, phylogeny, and functional potential including surface adhesion and iron acquisition.</title>
        <authorList>
            <person name="Lou Y.C."/>
        </authorList>
    </citation>
    <scope>NUCLEOTIDE SEQUENCE</scope>
    <source>
        <strain evidence="4">L2_039_000G1_dasL2_039_000G1_concoct_11</strain>
    </source>
</reference>
<dbReference type="InterPro" id="IPR046348">
    <property type="entry name" value="SIS_dom_sf"/>
</dbReference>
<dbReference type="GO" id="GO:0051156">
    <property type="term" value="P:glucose 6-phosphate metabolic process"/>
    <property type="evidence" value="ECO:0007669"/>
    <property type="project" value="TreeGrafter"/>
</dbReference>
<protein>
    <submittedName>
        <fullName evidence="4">Glucose-6-phosphate isomerase</fullName>
    </submittedName>
</protein>
<evidence type="ECO:0000313" key="4">
    <source>
        <dbReference type="EMBL" id="MBS6940081.1"/>
    </source>
</evidence>
<sequence length="589" mass="63836">MLASETEKLYPASKTLVRDKVASRIHAKDHTLYAFDEGACECAADFMGWADLGTNPPYPCEKIQAFAAEAIADGIETVLLIGQGGSTQAPMTITKYNKIDRNAVDFKVLDSVSPVRVRTILTGIDLEKTLVLVSSKSGGTIEMRSVLDAVIDHFAESMPAESIPAHLVAITDPGSGLEARARSEQWRACFPGEPTVGGRFSALSVFGLVPAALAGIDLTDFLGHAKEAEATCSEDAVDNPAIVLASFLFDNYLAGRDKFCFFTPKRGRVLGLWIEQLVAESLGKNGLGILPNIEIDTLLLAEDPKDRCVITYSTKTDLWDERKNFDLSLAYLDDAIPRLSYRIESVAELAEHFVMWEYATAMCGYLLKVCPFDQPDVASTKAAALKILEEGQPAPDFEEPFIGRVHMGEAEVTMAPCVKADTLMDALYRLFSSVQPGDYFALNAFLPFDGEGRREALETIRHGVADKLGVASCLEIGPRYLHSTGQLHKGGPNKGVFLLISADELKDIPLSNVEAESLGTLAKAQAAADLSILIDRGRRCMHLHLPDNSGVTIRALGDAVMRVLYRIDAEREAAAAKTAAEAEEDSSEA</sequence>
<dbReference type="GO" id="GO:0006096">
    <property type="term" value="P:glycolytic process"/>
    <property type="evidence" value="ECO:0007669"/>
    <property type="project" value="UniProtKB-KW"/>
</dbReference>
<comment type="caution">
    <text evidence="4">The sequence shown here is derived from an EMBL/GenBank/DDBJ whole genome shotgun (WGS) entry which is preliminary data.</text>
</comment>
<keyword evidence="3 4" id="KW-0413">Isomerase</keyword>
<dbReference type="PROSITE" id="PS51463">
    <property type="entry name" value="P_GLUCOSE_ISOMERASE_3"/>
    <property type="match status" value="1"/>
</dbReference>
<dbReference type="GO" id="GO:0097367">
    <property type="term" value="F:carbohydrate derivative binding"/>
    <property type="evidence" value="ECO:0007669"/>
    <property type="project" value="InterPro"/>
</dbReference>